<dbReference type="Pfam" id="PF00496">
    <property type="entry name" value="SBP_bac_5"/>
    <property type="match status" value="1"/>
</dbReference>
<dbReference type="Proteomes" id="UP001178322">
    <property type="component" value="Chromosome"/>
</dbReference>
<dbReference type="RefSeq" id="WP_283870450.1">
    <property type="nucleotide sequence ID" value="NZ_CP126101.1"/>
</dbReference>
<organism evidence="4 5">
    <name type="scientific">Lysinibacillus pakistanensis</name>
    <dbReference type="NCBI Taxonomy" id="759811"/>
    <lineage>
        <taxon>Bacteria</taxon>
        <taxon>Bacillati</taxon>
        <taxon>Bacillota</taxon>
        <taxon>Bacilli</taxon>
        <taxon>Bacillales</taxon>
        <taxon>Bacillaceae</taxon>
        <taxon>Lysinibacillus</taxon>
    </lineage>
</organism>
<dbReference type="SUPFAM" id="SSF53850">
    <property type="entry name" value="Periplasmic binding protein-like II"/>
    <property type="match status" value="1"/>
</dbReference>
<dbReference type="EMBL" id="CP126101">
    <property type="protein sequence ID" value="WHY51959.1"/>
    <property type="molecule type" value="Genomic_DNA"/>
</dbReference>
<reference evidence="4" key="1">
    <citation type="submission" date="2023-05" db="EMBL/GenBank/DDBJ databases">
        <title>Comparative genomics of Bacillaceae isolates and their secondary metabolite potential.</title>
        <authorList>
            <person name="Song L."/>
            <person name="Nielsen L.J."/>
            <person name="Mohite O."/>
            <person name="Xu X."/>
            <person name="Weber T."/>
            <person name="Kovacs A.T."/>
        </authorList>
    </citation>
    <scope>NUCLEOTIDE SEQUENCE</scope>
    <source>
        <strain evidence="4">LY1</strain>
    </source>
</reference>
<dbReference type="InterPro" id="IPR000914">
    <property type="entry name" value="SBP_5_dom"/>
</dbReference>
<dbReference type="GO" id="GO:1904680">
    <property type="term" value="F:peptide transmembrane transporter activity"/>
    <property type="evidence" value="ECO:0007669"/>
    <property type="project" value="TreeGrafter"/>
</dbReference>
<accession>A0AAX3WXE8</accession>
<dbReference type="Gene3D" id="3.40.190.10">
    <property type="entry name" value="Periplasmic binding protein-like II"/>
    <property type="match status" value="1"/>
</dbReference>
<dbReference type="InterPro" id="IPR025370">
    <property type="entry name" value="SgrR_HTH_N"/>
</dbReference>
<dbReference type="PANTHER" id="PTHR30290">
    <property type="entry name" value="PERIPLASMIC BINDING COMPONENT OF ABC TRANSPORTER"/>
    <property type="match status" value="1"/>
</dbReference>
<gene>
    <name evidence="4" type="ORF">QNH24_01655</name>
</gene>
<keyword evidence="1" id="KW-0238">DNA-binding</keyword>
<dbReference type="GO" id="GO:0003677">
    <property type="term" value="F:DNA binding"/>
    <property type="evidence" value="ECO:0007669"/>
    <property type="project" value="UniProtKB-KW"/>
</dbReference>
<dbReference type="Pfam" id="PF12793">
    <property type="entry name" value="SgrR_N"/>
    <property type="match status" value="1"/>
</dbReference>
<dbReference type="InterPro" id="IPR039424">
    <property type="entry name" value="SBP_5"/>
</dbReference>
<evidence type="ECO:0000259" key="2">
    <source>
        <dbReference type="Pfam" id="PF00496"/>
    </source>
</evidence>
<dbReference type="GO" id="GO:0015833">
    <property type="term" value="P:peptide transport"/>
    <property type="evidence" value="ECO:0007669"/>
    <property type="project" value="TreeGrafter"/>
</dbReference>
<protein>
    <submittedName>
        <fullName evidence="4">ABC transporter substrate-binding protein</fullName>
    </submittedName>
</protein>
<evidence type="ECO:0000313" key="5">
    <source>
        <dbReference type="Proteomes" id="UP001178322"/>
    </source>
</evidence>
<feature type="domain" description="Transcriptional regulator SgrR N-terminal HTH" evidence="3">
    <location>
        <begin position="10"/>
        <end position="87"/>
    </location>
</feature>
<dbReference type="AlphaFoldDB" id="A0AAX3WXE8"/>
<evidence type="ECO:0000256" key="1">
    <source>
        <dbReference type="ARBA" id="ARBA00023125"/>
    </source>
</evidence>
<feature type="domain" description="Solute-binding protein family 5" evidence="2">
    <location>
        <begin position="171"/>
        <end position="304"/>
    </location>
</feature>
<evidence type="ECO:0000259" key="3">
    <source>
        <dbReference type="Pfam" id="PF12793"/>
    </source>
</evidence>
<name>A0AAX3WXE8_9BACI</name>
<sequence length="545" mass="63185">MSTFLSKNKTLFYLLSLYCHQKGSTFNQQQLAALLHISTKQLNRYLKLFQQHNWLTYQAGNGRGHLSKIQWHQDIEKMIVDAMKPHISVMTMMDWEELFAFPHLTDSLAISLKQLYQQNITNNILYNERLIVPIYHPIYNLQPNQVNDAYSAALLSNITNRLVEADTNGAIIPSLAHHWKMNGQKLRLYLRKNVTFHNGDLLTAKDVAWCLCQLLHLPLWKPIQEITIVDTWTIDIILSESCTYVLDLLTDIQSSIYKIEDNVVYGTGSFAISTYTDDQIILKAYDNYFGMKALLQTVELNLLPKTLNSFFQTNFSTSIHHKKMNIQNGICAIILNKNTEVCSTKAQRQHLKNIIHKHLFTLLQKDSSLKNHLSYFSSSIPPLCRNENLKIAVSKKKSKLNQLLVSSFKRYGFQPQVDTLTLSQYIKYSLQQLNHDVFVYTNVVSIPTAFHKLQAMFSPDSPIYKVCKDDLYFSNILNQFKCASKTEWPLLYDALNDYLMEEAILIPLFTNIDEIPFAHDILELNFNYLGYIDFSTIWYDKEESL</sequence>
<dbReference type="PANTHER" id="PTHR30290:SF72">
    <property type="entry name" value="HTH-TYPE TRANSCRIPTIONAL REGULATOR SGRR"/>
    <property type="match status" value="1"/>
</dbReference>
<proteinExistence type="predicted"/>
<evidence type="ECO:0000313" key="4">
    <source>
        <dbReference type="EMBL" id="WHY51959.1"/>
    </source>
</evidence>